<dbReference type="InterPro" id="IPR001789">
    <property type="entry name" value="Sig_transdc_resp-reg_receiver"/>
</dbReference>
<evidence type="ECO:0000256" key="7">
    <source>
        <dbReference type="ARBA" id="ARBA00023012"/>
    </source>
</evidence>
<evidence type="ECO:0000256" key="8">
    <source>
        <dbReference type="PROSITE-ProRule" id="PRU00169"/>
    </source>
</evidence>
<dbReference type="InterPro" id="IPR036097">
    <property type="entry name" value="HisK_dim/P_sf"/>
</dbReference>
<keyword evidence="4 8" id="KW-0597">Phosphoprotein</keyword>
<dbReference type="PANTHER" id="PTHR43547:SF2">
    <property type="entry name" value="HYBRID SIGNAL TRANSDUCTION HISTIDINE KINASE C"/>
    <property type="match status" value="1"/>
</dbReference>
<dbReference type="InterPro" id="IPR036890">
    <property type="entry name" value="HATPase_C_sf"/>
</dbReference>
<feature type="domain" description="Histidine kinase" evidence="9">
    <location>
        <begin position="368"/>
        <end position="586"/>
    </location>
</feature>
<dbReference type="Pfam" id="PF00072">
    <property type="entry name" value="Response_reg"/>
    <property type="match status" value="1"/>
</dbReference>
<protein>
    <recommendedName>
        <fullName evidence="3">histidine kinase</fullName>
        <ecNumber evidence="3">2.7.13.3</ecNumber>
    </recommendedName>
</protein>
<comment type="catalytic activity">
    <reaction evidence="1">
        <text>ATP + protein L-histidine = ADP + protein N-phospho-L-histidine.</text>
        <dbReference type="EC" id="2.7.13.3"/>
    </reaction>
</comment>
<keyword evidence="12" id="KW-1185">Reference proteome</keyword>
<organism evidence="11 12">
    <name type="scientific">Blastococcus jejuensis</name>
    <dbReference type="NCBI Taxonomy" id="351224"/>
    <lineage>
        <taxon>Bacteria</taxon>
        <taxon>Bacillati</taxon>
        <taxon>Actinomycetota</taxon>
        <taxon>Actinomycetes</taxon>
        <taxon>Geodermatophilales</taxon>
        <taxon>Geodermatophilaceae</taxon>
        <taxon>Blastococcus</taxon>
    </lineage>
</organism>
<gene>
    <name evidence="11" type="ORF">GCM10010531_35600</name>
</gene>
<evidence type="ECO:0000313" key="11">
    <source>
        <dbReference type="EMBL" id="GAA3178594.1"/>
    </source>
</evidence>
<evidence type="ECO:0000256" key="6">
    <source>
        <dbReference type="ARBA" id="ARBA00022777"/>
    </source>
</evidence>
<proteinExistence type="predicted"/>
<keyword evidence="5" id="KW-0808">Transferase</keyword>
<dbReference type="SMART" id="SM00387">
    <property type="entry name" value="HATPase_c"/>
    <property type="match status" value="1"/>
</dbReference>
<dbReference type="PANTHER" id="PTHR43547">
    <property type="entry name" value="TWO-COMPONENT HISTIDINE KINASE"/>
    <property type="match status" value="1"/>
</dbReference>
<dbReference type="Pfam" id="PF13492">
    <property type="entry name" value="GAF_3"/>
    <property type="match status" value="1"/>
</dbReference>
<dbReference type="Gene3D" id="3.30.450.40">
    <property type="match status" value="1"/>
</dbReference>
<comment type="caution">
    <text evidence="11">The sequence shown here is derived from an EMBL/GenBank/DDBJ whole genome shotgun (WGS) entry which is preliminary data.</text>
</comment>
<evidence type="ECO:0000259" key="9">
    <source>
        <dbReference type="PROSITE" id="PS50109"/>
    </source>
</evidence>
<evidence type="ECO:0000256" key="3">
    <source>
        <dbReference type="ARBA" id="ARBA00012438"/>
    </source>
</evidence>
<dbReference type="CDD" id="cd00082">
    <property type="entry name" value="HisKA"/>
    <property type="match status" value="1"/>
</dbReference>
<evidence type="ECO:0000256" key="1">
    <source>
        <dbReference type="ARBA" id="ARBA00000085"/>
    </source>
</evidence>
<dbReference type="EMBL" id="BAAAVV010000010">
    <property type="protein sequence ID" value="GAA3178594.1"/>
    <property type="molecule type" value="Genomic_DNA"/>
</dbReference>
<comment type="subcellular location">
    <subcellularLocation>
        <location evidence="2">Cell membrane</location>
    </subcellularLocation>
</comment>
<dbReference type="InterPro" id="IPR003661">
    <property type="entry name" value="HisK_dim/P_dom"/>
</dbReference>
<sequence>MRGRVADIEVGRMPAAHTVSWCSELSRWEVDVVRGSSSDPGAGELFADGGEAGRLMAAYDWTATPLGPVPSWPAALRHAVRTVLVSRFPMVLTWGPEFRQFYNDAYAPLIGAKHPAIGEDIRITLAEGWDALGPPIEHAMTTREASWLPGLLLPLERAGYREETYFTVSHAPAFGDDGRVAGMHAVLTEVTGEILAARRQRLLHDLSAVGGRLGDESATVTAMCRAVGEAALDVPFAAVYLSSADRPGYVLAAAAGCDPSGLPEIVDDPAALADAAGGLAVAGGPWGDPVTASVVLPLRTTRDGGPTGLLVAGQSPNRALDEDYRSFFELVAGQFAGAVANIRAFETERRRAESLAELDRAKTTFFTDVSHELRTPLTLLLGPIDDVLDDGGAPLPADVRDQLTLAVRNGRRLQRLVNDLLDVAGIESGRATAVRVETDVAGFTAELAGIFRAATERAGLALTVDCPPLHRPAHVDPRMWEKVVVNLLANAVKYTFVGGITVAVRSEDDGFVLTVADTGVGIVPEEIPRLFHRFHRVPGATARTREGTGIGLALVHELTRLHGGEVLVESEPGTGSTFTVRMPFGAADATASPAVPSDVARGEAESWEADTSRPGAVAAPATAPPGATVLVVDDNADMRAYLTRLLSPHWTVRTTANGHEALAAIAEHGPDVVLTDVMMPRVDGFELLRRLRLDPVTRGIPVIMLTARAGQEAAVEGLGAGADDYLAKPFRAQELVARVRVALERAAGRTAAAVPDVAAERPAAAVVAEPVVPEPVATRLPAPRLPAQRLEPRPAVGGSGHAAWRLPSDTASIPVLRRALRLHLELAGVDEEQAYDLLLAACEAATNAVEHAQDPTEPFVDVAATVADGRVRISVRDYGQWRERVPSMDRGRGSTLMTAVGEITATPSPEGTTVVITALLESPAA</sequence>
<dbReference type="InterPro" id="IPR004358">
    <property type="entry name" value="Sig_transdc_His_kin-like_C"/>
</dbReference>
<keyword evidence="6" id="KW-0418">Kinase</keyword>
<evidence type="ECO:0000313" key="12">
    <source>
        <dbReference type="Proteomes" id="UP001499924"/>
    </source>
</evidence>
<dbReference type="SUPFAM" id="SSF52172">
    <property type="entry name" value="CheY-like"/>
    <property type="match status" value="1"/>
</dbReference>
<evidence type="ECO:0000256" key="4">
    <source>
        <dbReference type="ARBA" id="ARBA00022553"/>
    </source>
</evidence>
<dbReference type="Gene3D" id="3.40.50.2300">
    <property type="match status" value="1"/>
</dbReference>
<dbReference type="InterPro" id="IPR005467">
    <property type="entry name" value="His_kinase_dom"/>
</dbReference>
<dbReference type="PROSITE" id="PS50109">
    <property type="entry name" value="HIS_KIN"/>
    <property type="match status" value="1"/>
</dbReference>
<dbReference type="SUPFAM" id="SSF55781">
    <property type="entry name" value="GAF domain-like"/>
    <property type="match status" value="1"/>
</dbReference>
<dbReference type="Proteomes" id="UP001499924">
    <property type="component" value="Unassembled WGS sequence"/>
</dbReference>
<dbReference type="Pfam" id="PF13581">
    <property type="entry name" value="HATPase_c_2"/>
    <property type="match status" value="1"/>
</dbReference>
<dbReference type="PRINTS" id="PR00344">
    <property type="entry name" value="BCTRLSENSOR"/>
</dbReference>
<keyword evidence="7" id="KW-0902">Two-component regulatory system</keyword>
<evidence type="ECO:0000256" key="2">
    <source>
        <dbReference type="ARBA" id="ARBA00004236"/>
    </source>
</evidence>
<dbReference type="EC" id="2.7.13.3" evidence="3"/>
<dbReference type="InterPro" id="IPR003018">
    <property type="entry name" value="GAF"/>
</dbReference>
<dbReference type="SMART" id="SM00388">
    <property type="entry name" value="HisKA"/>
    <property type="match status" value="1"/>
</dbReference>
<feature type="domain" description="Response regulatory" evidence="10">
    <location>
        <begin position="628"/>
        <end position="743"/>
    </location>
</feature>
<dbReference type="SUPFAM" id="SSF55874">
    <property type="entry name" value="ATPase domain of HSP90 chaperone/DNA topoisomerase II/histidine kinase"/>
    <property type="match status" value="2"/>
</dbReference>
<accession>A0ABP6PIZ3</accession>
<dbReference type="CDD" id="cd16936">
    <property type="entry name" value="HATPase_RsbW-like"/>
    <property type="match status" value="1"/>
</dbReference>
<name>A0ABP6PIZ3_9ACTN</name>
<evidence type="ECO:0000256" key="5">
    <source>
        <dbReference type="ARBA" id="ARBA00022679"/>
    </source>
</evidence>
<dbReference type="PROSITE" id="PS50110">
    <property type="entry name" value="RESPONSE_REGULATORY"/>
    <property type="match status" value="1"/>
</dbReference>
<dbReference type="SUPFAM" id="SSF47384">
    <property type="entry name" value="Homodimeric domain of signal transducing histidine kinase"/>
    <property type="match status" value="1"/>
</dbReference>
<dbReference type="Pfam" id="PF00512">
    <property type="entry name" value="HisKA"/>
    <property type="match status" value="1"/>
</dbReference>
<feature type="modified residue" description="4-aspartylphosphate" evidence="8">
    <location>
        <position position="676"/>
    </location>
</feature>
<dbReference type="InterPro" id="IPR003594">
    <property type="entry name" value="HATPase_dom"/>
</dbReference>
<dbReference type="InterPro" id="IPR011006">
    <property type="entry name" value="CheY-like_superfamily"/>
</dbReference>
<reference evidence="12" key="1">
    <citation type="journal article" date="2019" name="Int. J. Syst. Evol. Microbiol.">
        <title>The Global Catalogue of Microorganisms (GCM) 10K type strain sequencing project: providing services to taxonomists for standard genome sequencing and annotation.</title>
        <authorList>
            <consortium name="The Broad Institute Genomics Platform"/>
            <consortium name="The Broad Institute Genome Sequencing Center for Infectious Disease"/>
            <person name="Wu L."/>
            <person name="Ma J."/>
        </authorList>
    </citation>
    <scope>NUCLEOTIDE SEQUENCE [LARGE SCALE GENOMIC DNA]</scope>
    <source>
        <strain evidence="12">JCM 15614</strain>
    </source>
</reference>
<dbReference type="SMART" id="SM00448">
    <property type="entry name" value="REC"/>
    <property type="match status" value="1"/>
</dbReference>
<evidence type="ECO:0000259" key="10">
    <source>
        <dbReference type="PROSITE" id="PS50110"/>
    </source>
</evidence>
<dbReference type="Gene3D" id="3.30.450.20">
    <property type="entry name" value="PAS domain"/>
    <property type="match status" value="1"/>
</dbReference>
<dbReference type="Gene3D" id="3.30.565.10">
    <property type="entry name" value="Histidine kinase-like ATPase, C-terminal domain"/>
    <property type="match status" value="2"/>
</dbReference>
<dbReference type="InterPro" id="IPR029016">
    <property type="entry name" value="GAF-like_dom_sf"/>
</dbReference>
<dbReference type="Gene3D" id="1.10.287.130">
    <property type="match status" value="1"/>
</dbReference>
<dbReference type="Pfam" id="PF02518">
    <property type="entry name" value="HATPase_c"/>
    <property type="match status" value="1"/>
</dbReference>